<dbReference type="EMBL" id="CP036434">
    <property type="protein sequence ID" value="QDV05664.1"/>
    <property type="molecule type" value="Genomic_DNA"/>
</dbReference>
<dbReference type="Proteomes" id="UP000320390">
    <property type="component" value="Chromosome"/>
</dbReference>
<sequence length="242" mass="26715">MTYPTRTIALLCELLHPPVPPDPRPIQRLHNEMFEGGQPAYAGFQIGPMGPVLSNPVATPGGVSQVAFLADRLQFREERGSLTHETFAAQVREIAERSTALRSIPVYAGQQIVLRSLVNPKTATDTRTFLRERVFGFGEEMDRLGRSAQLVGLRLGFGPDPNESNAFGLRIESYNQDARSLYIEVQGSFGPIPTQDLATVESNVLRTYDFLVEKVLPFLGHFDRREPSGNDPHAGNDPKDAG</sequence>
<protein>
    <recommendedName>
        <fullName evidence="4">TIGR04255 family protein</fullName>
    </recommendedName>
</protein>
<evidence type="ECO:0000313" key="3">
    <source>
        <dbReference type="Proteomes" id="UP000320390"/>
    </source>
</evidence>
<name>A0A518ENK0_9BACT</name>
<evidence type="ECO:0000256" key="1">
    <source>
        <dbReference type="SAM" id="MobiDB-lite"/>
    </source>
</evidence>
<dbReference type="RefSeq" id="WP_145195155.1">
    <property type="nucleotide sequence ID" value="NZ_CP036434.1"/>
</dbReference>
<evidence type="ECO:0000313" key="2">
    <source>
        <dbReference type="EMBL" id="QDV05664.1"/>
    </source>
</evidence>
<accession>A0A518ENK0</accession>
<reference evidence="2 3" key="1">
    <citation type="submission" date="2019-02" db="EMBL/GenBank/DDBJ databases">
        <title>Deep-cultivation of Planctomycetes and their phenomic and genomic characterization uncovers novel biology.</title>
        <authorList>
            <person name="Wiegand S."/>
            <person name="Jogler M."/>
            <person name="Boedeker C."/>
            <person name="Pinto D."/>
            <person name="Vollmers J."/>
            <person name="Rivas-Marin E."/>
            <person name="Kohn T."/>
            <person name="Peeters S.H."/>
            <person name="Heuer A."/>
            <person name="Rast P."/>
            <person name="Oberbeckmann S."/>
            <person name="Bunk B."/>
            <person name="Jeske O."/>
            <person name="Meyerdierks A."/>
            <person name="Storesund J.E."/>
            <person name="Kallscheuer N."/>
            <person name="Luecker S."/>
            <person name="Lage O.M."/>
            <person name="Pohl T."/>
            <person name="Merkel B.J."/>
            <person name="Hornburger P."/>
            <person name="Mueller R.-W."/>
            <person name="Bruemmer F."/>
            <person name="Labrenz M."/>
            <person name="Spormann A.M."/>
            <person name="Op den Camp H."/>
            <person name="Overmann J."/>
            <person name="Amann R."/>
            <person name="Jetten M.S.M."/>
            <person name="Mascher T."/>
            <person name="Medema M.H."/>
            <person name="Devos D.P."/>
            <person name="Kaster A.-K."/>
            <person name="Ovreas L."/>
            <person name="Rohde M."/>
            <person name="Galperin M.Y."/>
            <person name="Jogler C."/>
        </authorList>
    </citation>
    <scope>NUCLEOTIDE SEQUENCE [LARGE SCALE GENOMIC DNA]</scope>
    <source>
        <strain evidence="2 3">Poly30</strain>
    </source>
</reference>
<dbReference type="AlphaFoldDB" id="A0A518ENK0"/>
<keyword evidence="3" id="KW-1185">Reference proteome</keyword>
<feature type="region of interest" description="Disordered" evidence="1">
    <location>
        <begin position="222"/>
        <end position="242"/>
    </location>
</feature>
<dbReference type="OrthoDB" id="282576at2"/>
<organism evidence="2 3">
    <name type="scientific">Saltatorellus ferox</name>
    <dbReference type="NCBI Taxonomy" id="2528018"/>
    <lineage>
        <taxon>Bacteria</taxon>
        <taxon>Pseudomonadati</taxon>
        <taxon>Planctomycetota</taxon>
        <taxon>Planctomycetia</taxon>
        <taxon>Planctomycetia incertae sedis</taxon>
        <taxon>Saltatorellus</taxon>
    </lineage>
</organism>
<proteinExistence type="predicted"/>
<evidence type="ECO:0008006" key="4">
    <source>
        <dbReference type="Google" id="ProtNLM"/>
    </source>
</evidence>
<gene>
    <name evidence="2" type="ORF">Poly30_11630</name>
</gene>